<dbReference type="Proteomes" id="UP000285092">
    <property type="component" value="Unassembled WGS sequence"/>
</dbReference>
<evidence type="ECO:0000313" key="2">
    <source>
        <dbReference type="Proteomes" id="UP000285092"/>
    </source>
</evidence>
<organism evidence="1 2">
    <name type="scientific">Pelagerythrobacter aerophilus</name>
    <dbReference type="NCBI Taxonomy" id="2306995"/>
    <lineage>
        <taxon>Bacteria</taxon>
        <taxon>Pseudomonadati</taxon>
        <taxon>Pseudomonadota</taxon>
        <taxon>Alphaproteobacteria</taxon>
        <taxon>Sphingomonadales</taxon>
        <taxon>Erythrobacteraceae</taxon>
        <taxon>Pelagerythrobacter</taxon>
    </lineage>
</organism>
<accession>A0A418NFM5</accession>
<keyword evidence="2" id="KW-1185">Reference proteome</keyword>
<comment type="caution">
    <text evidence="1">The sequence shown here is derived from an EMBL/GenBank/DDBJ whole genome shotgun (WGS) entry which is preliminary data.</text>
</comment>
<dbReference type="AlphaFoldDB" id="A0A418NFM5"/>
<evidence type="ECO:0000313" key="1">
    <source>
        <dbReference type="EMBL" id="RIV76070.1"/>
    </source>
</evidence>
<name>A0A418NFM5_9SPHN</name>
<dbReference type="RefSeq" id="WP_119514878.1">
    <property type="nucleotide sequence ID" value="NZ_QXFK01000019.1"/>
</dbReference>
<dbReference type="Pfam" id="PF09998">
    <property type="entry name" value="DUF2239"/>
    <property type="match status" value="1"/>
</dbReference>
<proteinExistence type="predicted"/>
<sequence>MTLTVFLKDEIVARGPAEEVVPTMRALQPLERSSDLLAFDDETGRQIDLDLRAEAQPAPRPRGRPALGVEAKEVTLLPRHWEWLARQRGGASATLRKLVEDALRKGRAPKDNHDTAYRFLNTMAGNLPHFVDAVREIYAGNKVGYDHFSYEWPPAIRDHGRRLAFPE</sequence>
<dbReference type="EMBL" id="QXFK01000019">
    <property type="protein sequence ID" value="RIV76070.1"/>
    <property type="molecule type" value="Genomic_DNA"/>
</dbReference>
<gene>
    <name evidence="1" type="ORF">D2V04_13930</name>
</gene>
<dbReference type="OrthoDB" id="282960at2"/>
<dbReference type="InterPro" id="IPR018715">
    <property type="entry name" value="DUF2239"/>
</dbReference>
<reference evidence="1 2" key="1">
    <citation type="submission" date="2018-08" db="EMBL/GenBank/DDBJ databases">
        <title>Altererythrobacter sp.Ery1 and Ery12, the genome sequencing of novel strains in genus Alterythrobacter.</title>
        <authorList>
            <person name="Cheng H."/>
            <person name="Wu Y.-H."/>
            <person name="Fang C."/>
            <person name="Xu X.-W."/>
        </authorList>
    </citation>
    <scope>NUCLEOTIDE SEQUENCE [LARGE SCALE GENOMIC DNA]</scope>
    <source>
        <strain evidence="1 2">Ery1</strain>
    </source>
</reference>
<protein>
    <submittedName>
        <fullName evidence="1">DUF2239 family protein</fullName>
    </submittedName>
</protein>